<dbReference type="Proteomes" id="UP000326198">
    <property type="component" value="Unassembled WGS sequence"/>
</dbReference>
<reference evidence="1 2" key="1">
    <citation type="submission" date="2019-04" db="EMBL/GenBank/DDBJ databases">
        <title>Friends and foes A comparative genomics studyof 23 Aspergillus species from section Flavi.</title>
        <authorList>
            <consortium name="DOE Joint Genome Institute"/>
            <person name="Kjaerbolling I."/>
            <person name="Vesth T."/>
            <person name="Frisvad J.C."/>
            <person name="Nybo J.L."/>
            <person name="Theobald S."/>
            <person name="Kildgaard S."/>
            <person name="Isbrandt T."/>
            <person name="Kuo A."/>
            <person name="Sato A."/>
            <person name="Lyhne E.K."/>
            <person name="Kogle M.E."/>
            <person name="Wiebenga A."/>
            <person name="Kun R.S."/>
            <person name="Lubbers R.J."/>
            <person name="Makela M.R."/>
            <person name="Barry K."/>
            <person name="Chovatia M."/>
            <person name="Clum A."/>
            <person name="Daum C."/>
            <person name="Haridas S."/>
            <person name="He G."/>
            <person name="LaButti K."/>
            <person name="Lipzen A."/>
            <person name="Mondo S."/>
            <person name="Riley R."/>
            <person name="Salamov A."/>
            <person name="Simmons B.A."/>
            <person name="Magnuson J.K."/>
            <person name="Henrissat B."/>
            <person name="Mortensen U.H."/>
            <person name="Larsen T.O."/>
            <person name="Devries R.P."/>
            <person name="Grigoriev I.V."/>
            <person name="Machida M."/>
            <person name="Baker S.E."/>
            <person name="Andersen M.R."/>
        </authorList>
    </citation>
    <scope>NUCLEOTIDE SEQUENCE [LARGE SCALE GENOMIC DNA]</scope>
    <source>
        <strain evidence="1 2">IBT 29228</strain>
    </source>
</reference>
<protein>
    <submittedName>
        <fullName evidence="1">Uncharacterized protein</fullName>
    </submittedName>
</protein>
<evidence type="ECO:0000313" key="2">
    <source>
        <dbReference type="Proteomes" id="UP000326198"/>
    </source>
</evidence>
<dbReference type="EMBL" id="ML736213">
    <property type="protein sequence ID" value="KAE8378093.1"/>
    <property type="molecule type" value="Genomic_DNA"/>
</dbReference>
<accession>A0A5N7B8L0</accession>
<dbReference type="AlphaFoldDB" id="A0A5N7B8L0"/>
<name>A0A5N7B8L0_9EURO</name>
<evidence type="ECO:0000313" key="1">
    <source>
        <dbReference type="EMBL" id="KAE8378093.1"/>
    </source>
</evidence>
<sequence>MSLRLTIITLVPRKKESQTVEAHGIALTETAVAGRVLVGAVLWILLATGPDPAPGPKQKYTGRSLAVSTLMLTIKKT</sequence>
<keyword evidence="2" id="KW-1185">Reference proteome</keyword>
<proteinExistence type="predicted"/>
<organism evidence="1 2">
    <name type="scientific">Aspergillus bertholletiae</name>
    <dbReference type="NCBI Taxonomy" id="1226010"/>
    <lineage>
        <taxon>Eukaryota</taxon>
        <taxon>Fungi</taxon>
        <taxon>Dikarya</taxon>
        <taxon>Ascomycota</taxon>
        <taxon>Pezizomycotina</taxon>
        <taxon>Eurotiomycetes</taxon>
        <taxon>Eurotiomycetidae</taxon>
        <taxon>Eurotiales</taxon>
        <taxon>Aspergillaceae</taxon>
        <taxon>Aspergillus</taxon>
        <taxon>Aspergillus subgen. Circumdati</taxon>
    </lineage>
</organism>
<gene>
    <name evidence="1" type="ORF">BDV26DRAFT_198446</name>
</gene>